<evidence type="ECO:0000313" key="2">
    <source>
        <dbReference type="EMBL" id="GIL89652.1"/>
    </source>
</evidence>
<accession>A0A8J4CVS3</accession>
<dbReference type="SUPFAM" id="SSF52047">
    <property type="entry name" value="RNI-like"/>
    <property type="match status" value="1"/>
</dbReference>
<dbReference type="Proteomes" id="UP000747110">
    <property type="component" value="Unassembled WGS sequence"/>
</dbReference>
<dbReference type="AlphaFoldDB" id="A0A8J4CVS3"/>
<evidence type="ECO:0000313" key="3">
    <source>
        <dbReference type="Proteomes" id="UP000747110"/>
    </source>
</evidence>
<proteinExistence type="predicted"/>
<evidence type="ECO:0000256" key="1">
    <source>
        <dbReference type="SAM" id="MobiDB-lite"/>
    </source>
</evidence>
<gene>
    <name evidence="2" type="ORF">Vretifemale_17448</name>
</gene>
<protein>
    <submittedName>
        <fullName evidence="2">Uncharacterized protein</fullName>
    </submittedName>
</protein>
<dbReference type="EMBL" id="BNCP01000051">
    <property type="protein sequence ID" value="GIL89652.1"/>
    <property type="molecule type" value="Genomic_DNA"/>
</dbReference>
<name>A0A8J4CVS3_9CHLO</name>
<feature type="compositionally biased region" description="Low complexity" evidence="1">
    <location>
        <begin position="269"/>
        <end position="287"/>
    </location>
</feature>
<reference evidence="2" key="1">
    <citation type="journal article" date="2021" name="Proc. Natl. Acad. Sci. U.S.A.">
        <title>Three genomes in the algal genus Volvox reveal the fate of a haploid sex-determining region after a transition to homothallism.</title>
        <authorList>
            <person name="Yamamoto K."/>
            <person name="Hamaji T."/>
            <person name="Kawai-Toyooka H."/>
            <person name="Matsuzaki R."/>
            <person name="Takahashi F."/>
            <person name="Nishimura Y."/>
            <person name="Kawachi M."/>
            <person name="Noguchi H."/>
            <person name="Minakuchi Y."/>
            <person name="Umen J.G."/>
            <person name="Toyoda A."/>
            <person name="Nozaki H."/>
        </authorList>
    </citation>
    <scope>NUCLEOTIDE SEQUENCE</scope>
    <source>
        <strain evidence="2">NIES-3786</strain>
    </source>
</reference>
<sequence length="567" mass="61748">MLCVETAPRLPRAFPNLRQLTIVEVHRHVAPNVSYGEGGYGMEEDAASSWETDSEEFKDFWSWIDQVAAIACDPSWQAAAATPEKRGEAADDQENPAADAPADAAADLDVWDNLVLAVQILFNSRGRAIVGENNITVLKLCGDCGRELSPHLPRLFGALHGCDELQELHLHDCIDASSYTQLTALTQLTSLHILHSRGRRTECFESVSLFTSLTSLRELGFAGIVSSNGLDRSSSALTVLKVDELFSIRLPQHGIHAEEAQHEGEQQGREQQGPGQGPGHQQQQQLLQEQLQQQRRVLLPLPPGLHKLCAERITVRFTSEQLRAMEGAGGGGAGPFGPSCQYLFSPVIQQRLANGLLPRNTSPELTLVHDQPVRHAAAVVALEAGGDGNNGGGGDGNNGGGGGIPGAQLIRRLLRDVAMVDLGNALTLRGVTMSRILYPDLLECKPEKLVLEPPYGDRPLEGVEVLAGCRTLQKVTLDATPVFSKDVFDEDDPWVESLASSLHQLFVDGYRGHVTISYKLEEEHGNLLKNGMKSLKDMLQERFRSPVVFVADSLPKPDVVRMRLVPV</sequence>
<feature type="region of interest" description="Disordered" evidence="1">
    <location>
        <begin position="260"/>
        <end position="287"/>
    </location>
</feature>
<comment type="caution">
    <text evidence="2">The sequence shown here is derived from an EMBL/GenBank/DDBJ whole genome shotgun (WGS) entry which is preliminary data.</text>
</comment>
<organism evidence="2 3">
    <name type="scientific">Volvox reticuliferus</name>
    <dbReference type="NCBI Taxonomy" id="1737510"/>
    <lineage>
        <taxon>Eukaryota</taxon>
        <taxon>Viridiplantae</taxon>
        <taxon>Chlorophyta</taxon>
        <taxon>core chlorophytes</taxon>
        <taxon>Chlorophyceae</taxon>
        <taxon>CS clade</taxon>
        <taxon>Chlamydomonadales</taxon>
        <taxon>Volvocaceae</taxon>
        <taxon>Volvox</taxon>
    </lineage>
</organism>
<keyword evidence="3" id="KW-1185">Reference proteome</keyword>
<feature type="region of interest" description="Disordered" evidence="1">
    <location>
        <begin position="81"/>
        <end position="102"/>
    </location>
</feature>